<dbReference type="EMBL" id="PYLP01000002">
    <property type="protein sequence ID" value="PST41804.1"/>
    <property type="molecule type" value="Genomic_DNA"/>
</dbReference>
<dbReference type="Proteomes" id="UP000241201">
    <property type="component" value="Unassembled WGS sequence"/>
</dbReference>
<evidence type="ECO:0000259" key="2">
    <source>
        <dbReference type="Pfam" id="PF05193"/>
    </source>
</evidence>
<name>A0A2T3G2P3_9FIRM</name>
<evidence type="ECO:0000259" key="1">
    <source>
        <dbReference type="Pfam" id="PF00675"/>
    </source>
</evidence>
<feature type="domain" description="Peptidase M16 N-terminal" evidence="1">
    <location>
        <begin position="62"/>
        <end position="173"/>
    </location>
</feature>
<dbReference type="RefSeq" id="WP_106987317.1">
    <property type="nucleotide sequence ID" value="NZ_PYLP01000002.1"/>
</dbReference>
<gene>
    <name evidence="3" type="ORF">C7U55_03235</name>
</gene>
<dbReference type="Pfam" id="PF00675">
    <property type="entry name" value="Peptidase_M16"/>
    <property type="match status" value="1"/>
</dbReference>
<evidence type="ECO:0000313" key="3">
    <source>
        <dbReference type="EMBL" id="PST41804.1"/>
    </source>
</evidence>
<dbReference type="InterPro" id="IPR050361">
    <property type="entry name" value="MPP/UQCRC_Complex"/>
</dbReference>
<evidence type="ECO:0000313" key="4">
    <source>
        <dbReference type="Proteomes" id="UP000241201"/>
    </source>
</evidence>
<dbReference type="GeneID" id="77470118"/>
<dbReference type="InterPro" id="IPR011765">
    <property type="entry name" value="Pept_M16_N"/>
</dbReference>
<keyword evidence="4" id="KW-1185">Reference proteome</keyword>
<reference evidence="4" key="1">
    <citation type="submission" date="2018-03" db="EMBL/GenBank/DDBJ databases">
        <title>Lachnoclostridium SNUG30370 gen.nov., sp.nov., isolated from human faeces.</title>
        <authorList>
            <person name="Seo B."/>
            <person name="Jeon K."/>
            <person name="Ko G."/>
        </authorList>
    </citation>
    <scope>NUCLEOTIDE SEQUENCE [LARGE SCALE GENOMIC DNA]</scope>
    <source>
        <strain evidence="4">SNUG30370</strain>
    </source>
</reference>
<dbReference type="GO" id="GO:0046872">
    <property type="term" value="F:metal ion binding"/>
    <property type="evidence" value="ECO:0007669"/>
    <property type="project" value="InterPro"/>
</dbReference>
<feature type="domain" description="Peptidase M16 C-terminal" evidence="2">
    <location>
        <begin position="185"/>
        <end position="362"/>
    </location>
</feature>
<dbReference type="Gene3D" id="3.30.830.10">
    <property type="entry name" value="Metalloenzyme, LuxS/M16 peptidase-like"/>
    <property type="match status" value="2"/>
</dbReference>
<dbReference type="SUPFAM" id="SSF63411">
    <property type="entry name" value="LuxS/MPP-like metallohydrolase"/>
    <property type="match status" value="2"/>
</dbReference>
<organism evidence="3 4">
    <name type="scientific">Faecalibacillus faecis</name>
    <dbReference type="NCBI Taxonomy" id="1982628"/>
    <lineage>
        <taxon>Bacteria</taxon>
        <taxon>Bacillati</taxon>
        <taxon>Bacillota</taxon>
        <taxon>Erysipelotrichia</taxon>
        <taxon>Erysipelotrichales</taxon>
        <taxon>Coprobacillaceae</taxon>
        <taxon>Faecalibacillus</taxon>
    </lineage>
</organism>
<dbReference type="AlphaFoldDB" id="A0A2T3G2P3"/>
<dbReference type="InterPro" id="IPR011249">
    <property type="entry name" value="Metalloenz_LuxS/M16"/>
</dbReference>
<sequence length="427" mass="49762">MEKIYYQTLKETLFHEKLENGLEVYLLPKVGFEKTYGLFSTNFGSIDTTFVPLGQKEMIKVEDGIAHFLEHKMFDMKDGDAADKFAKLGASSNAFTSSSRTAYLFSTTTNENACVELLLNFVQSLDITDESVEKEKGIICQEIKMYDDDPDWRVYFGAIANLYHKHPVRIDIAGTCDTVNNTYKDMLELCYHTFYHPHNMMLFVVGNIQPEELMDVIKENQNKKHFLPETSIQRKKIEEPESVAVKEQIDIMQVEMNKLIVSIKVNDIMTNPQEKIKRELSFNLLFDLYFSKSSVLYNEWLSKGYINETFSANFTQERDYAFILIGGDQDDYHLLQKTIFDFIEHIDDLVIEQEDFERIKRKTIGNFINSYNSPESIANSFSRYYFEGICSFELVNYVSKITIADLNEVKKYFNKEYASTYIVKKDK</sequence>
<protein>
    <submittedName>
        <fullName evidence="3">Peptidase M16</fullName>
    </submittedName>
</protein>
<proteinExistence type="predicted"/>
<dbReference type="PANTHER" id="PTHR11851">
    <property type="entry name" value="METALLOPROTEASE"/>
    <property type="match status" value="1"/>
</dbReference>
<accession>A0A2T3G2P3</accession>
<comment type="caution">
    <text evidence="3">The sequence shown here is derived from an EMBL/GenBank/DDBJ whole genome shotgun (WGS) entry which is preliminary data.</text>
</comment>
<dbReference type="InterPro" id="IPR007863">
    <property type="entry name" value="Peptidase_M16_C"/>
</dbReference>
<dbReference type="PANTHER" id="PTHR11851:SF134">
    <property type="entry name" value="ZINC-DEPENDENT PROTEASE"/>
    <property type="match status" value="1"/>
</dbReference>
<dbReference type="Pfam" id="PF05193">
    <property type="entry name" value="Peptidase_M16_C"/>
    <property type="match status" value="1"/>
</dbReference>
<dbReference type="NCBIfam" id="NF047421">
    <property type="entry name" value="YfmH_fam"/>
    <property type="match status" value="1"/>
</dbReference>